<evidence type="ECO:0008006" key="3">
    <source>
        <dbReference type="Google" id="ProtNLM"/>
    </source>
</evidence>
<sequence length="124" mass="14250">MVAYNFKQQFVPLIETGAKQQTIRSPRKRHTKLGEAMQLYTGMRTKACRKLIIPDPLCISVEPLLMHDDLGIKLNDHWLTREALTRLALADGFADWDECWRFFSAVHGLPFEGVLIKWVVVGCH</sequence>
<evidence type="ECO:0000313" key="2">
    <source>
        <dbReference type="Proteomes" id="UP001476950"/>
    </source>
</evidence>
<organism evidence="1 2">
    <name type="scientific">Stenomitos frigidus AS-A4</name>
    <dbReference type="NCBI Taxonomy" id="2933935"/>
    <lineage>
        <taxon>Bacteria</taxon>
        <taxon>Bacillati</taxon>
        <taxon>Cyanobacteriota</taxon>
        <taxon>Cyanophyceae</taxon>
        <taxon>Leptolyngbyales</taxon>
        <taxon>Leptolyngbyaceae</taxon>
        <taxon>Stenomitos</taxon>
    </lineage>
</organism>
<name>A0ABV0KR12_9CYAN</name>
<accession>A0ABV0KR12</accession>
<reference evidence="1 2" key="1">
    <citation type="submission" date="2022-04" db="EMBL/GenBank/DDBJ databases">
        <title>Positive selection, recombination, and allopatry shape intraspecific diversity of widespread and dominant cyanobacteria.</title>
        <authorList>
            <person name="Wei J."/>
            <person name="Shu W."/>
            <person name="Hu C."/>
        </authorList>
    </citation>
    <scope>NUCLEOTIDE SEQUENCE [LARGE SCALE GENOMIC DNA]</scope>
    <source>
        <strain evidence="1 2">AS-A4</strain>
    </source>
</reference>
<dbReference type="Proteomes" id="UP001476950">
    <property type="component" value="Unassembled WGS sequence"/>
</dbReference>
<gene>
    <name evidence="1" type="ORF">NDI38_25065</name>
</gene>
<proteinExistence type="predicted"/>
<protein>
    <recommendedName>
        <fullName evidence="3">ASCH domain-containing protein</fullName>
    </recommendedName>
</protein>
<keyword evidence="2" id="KW-1185">Reference proteome</keyword>
<dbReference type="EMBL" id="JAMPLM010000041">
    <property type="protein sequence ID" value="MEP1061674.1"/>
    <property type="molecule type" value="Genomic_DNA"/>
</dbReference>
<dbReference type="RefSeq" id="WP_190450236.1">
    <property type="nucleotide sequence ID" value="NZ_JAMPLM010000041.1"/>
</dbReference>
<comment type="caution">
    <text evidence="1">The sequence shown here is derived from an EMBL/GenBank/DDBJ whole genome shotgun (WGS) entry which is preliminary data.</text>
</comment>
<evidence type="ECO:0000313" key="1">
    <source>
        <dbReference type="EMBL" id="MEP1061674.1"/>
    </source>
</evidence>